<evidence type="ECO:0000313" key="6">
    <source>
        <dbReference type="Proteomes" id="UP000887577"/>
    </source>
</evidence>
<feature type="region of interest" description="Disordered" evidence="2">
    <location>
        <begin position="17"/>
        <end position="54"/>
    </location>
</feature>
<protein>
    <submittedName>
        <fullName evidence="7">Piezo domain-containing protein</fullName>
    </submittedName>
</protein>
<sequence length="1229" mass="142019">MKSKDGSRIALGYQVKDMGQRKESSMSVKVNPMPDTPLASKKTSVTSLPSNTSKKSPKISLQFAEKLAAMKLEKERMKNLAKWENLKPILETIKSYSYVLALIILMAWSLCYHSWSTFVMLILSFVIWMHPNSQHFYYQIATFIVGYAEILLVCQFAFSLPFTQEELPDEKPGFLRQLGLEKPRNNAPVFDILLKSLFNLAFWYALKQKFIQQRTPKGGKVGALEKPKILVSTGPEKASSVSITTATTEQQSQKRPLIERIKAHISNFWVFLLLILLLSISLYNPVVFYRVGYMTFFLVFLSFFVISFPLWRKMLERFWMIMIGYCILVITMIYTYQFHGIPELYSDYLGMSYPVAKSLGLERISSSELLFRLLTPISFLIVSLIQLNFFHEKMMKSTQKWEDDVYGLKLRFLMAKLKLFHRQMNYLEPGLLEEGEEDGDEKAAHIKGLAPKQRMKKVIGEIERKCKQMLSYRQSIWNILWRFAEIHIDKIIAALIVYTAVKEISILNLPLIICVTVMIPFQTRIPSISDFVCVIASAVIILKMLFQMEFIEESSIQVTCFNANYGNENGTVVHNYGTWFGLTKVSSISDYTKEHISIILCLVFRELIKIRQFLHRKRNRLEEPPPGIIFFGIDRIHADVDSYHCLLYFGNYFFYKFGVEITFIASAISIGIRNDLIAVFYVLWLLYMLTRTRLEMSKLWIRYAGFYVICFGVQYLLCVGMPNFLCINYFWDDWDSNLIEWLCLPSYKMAPIPEKFIADFIVLLCITSQYYVFKIEEKFGPEYPGGDNHTISSRTNTGRRFIFNFDLRQFRIKSSIPLSISKVPDFISDGTTLLDRFKHVFFMYFYWITLSIIFIAGTSRITLFAAGYVFGCFFFLWMGNSLFFKPIVVCLQMWDNLIYYNVCVILLKTLLQIVGCVYMGDMCQHFCWLLQLFGIACNKVGYSPIELIDPEVLIQCDIPMTEAGIFYDNLCFVFLLIQRRIFGSQYFIHVIAELKAQRFFASRGAELIEKINKQEIEEAEEREKEMMQMVDKMVNKISKKQEKTKHKERNPEGILSDISSIHDEKSLLDTPDGPPPPNTVTIKDTIMVEVQGYCPTSPSETLTPHFSPSSEEAETLSVGSLDHMDRIQSPQNYYRQTSADTIRSPQPLSFDDHHRRKSANPDACGRQRSEDESETWSINSSDRPNSMKARRKTTGEGGVKGLGPLQLLNFAIKKGAIRDAIIDQFEKGL</sequence>
<feature type="transmembrane region" description="Helical" evidence="3">
    <location>
        <begin position="706"/>
        <end position="731"/>
    </location>
</feature>
<keyword evidence="3" id="KW-0472">Membrane</keyword>
<feature type="compositionally biased region" description="Polar residues" evidence="2">
    <location>
        <begin position="1133"/>
        <end position="1147"/>
    </location>
</feature>
<reference evidence="7" key="1">
    <citation type="submission" date="2022-11" db="UniProtKB">
        <authorList>
            <consortium name="WormBaseParasite"/>
        </authorList>
    </citation>
    <scope>IDENTIFICATION</scope>
</reference>
<feature type="transmembrane region" description="Helical" evidence="3">
    <location>
        <begin position="369"/>
        <end position="390"/>
    </location>
</feature>
<accession>A0A914YNX1</accession>
<keyword evidence="6" id="KW-1185">Reference proteome</keyword>
<evidence type="ECO:0000256" key="2">
    <source>
        <dbReference type="SAM" id="MobiDB-lite"/>
    </source>
</evidence>
<feature type="domain" description="Piezo TM1-24" evidence="5">
    <location>
        <begin position="26"/>
        <end position="396"/>
    </location>
</feature>
<feature type="transmembrane region" description="Helical" evidence="3">
    <location>
        <begin position="265"/>
        <end position="285"/>
    </location>
</feature>
<proteinExistence type="predicted"/>
<dbReference type="GO" id="GO:0008381">
    <property type="term" value="F:mechanosensitive monoatomic ion channel activity"/>
    <property type="evidence" value="ECO:0007669"/>
    <property type="project" value="InterPro"/>
</dbReference>
<feature type="transmembrane region" description="Helical" evidence="3">
    <location>
        <begin position="897"/>
        <end position="920"/>
    </location>
</feature>
<dbReference type="Proteomes" id="UP000887577">
    <property type="component" value="Unplaced"/>
</dbReference>
<feature type="transmembrane region" description="Helical" evidence="3">
    <location>
        <begin position="291"/>
        <end position="311"/>
    </location>
</feature>
<feature type="compositionally biased region" description="Polar residues" evidence="2">
    <location>
        <begin position="41"/>
        <end position="54"/>
    </location>
</feature>
<feature type="transmembrane region" description="Helical" evidence="3">
    <location>
        <begin position="756"/>
        <end position="773"/>
    </location>
</feature>
<feature type="compositionally biased region" description="Polar residues" evidence="2">
    <location>
        <begin position="1175"/>
        <end position="1184"/>
    </location>
</feature>
<feature type="region of interest" description="Disordered" evidence="2">
    <location>
        <begin position="1133"/>
        <end position="1200"/>
    </location>
</feature>
<feature type="transmembrane region" description="Helical" evidence="3">
    <location>
        <begin position="652"/>
        <end position="670"/>
    </location>
</feature>
<feature type="transmembrane region" description="Helical" evidence="3">
    <location>
        <begin position="676"/>
        <end position="694"/>
    </location>
</feature>
<dbReference type="InterPro" id="IPR056769">
    <property type="entry name" value="Piezo_TM1-24"/>
</dbReference>
<feature type="region of interest" description="Disordered" evidence="2">
    <location>
        <begin position="1039"/>
        <end position="1058"/>
    </location>
</feature>
<dbReference type="PANTHER" id="PTHR47049:SF2">
    <property type="entry name" value="PIEZO-TYPE MECHANOSENSITIVE ION CHANNEL HOMOLOG"/>
    <property type="match status" value="1"/>
</dbReference>
<dbReference type="AlphaFoldDB" id="A0A914YNX1"/>
<dbReference type="PANTHER" id="PTHR47049">
    <property type="entry name" value="PIEZO-TYPE MECHANOSENSITIVE ION CHANNEL HOMOLOG"/>
    <property type="match status" value="1"/>
</dbReference>
<feature type="transmembrane region" description="Helical" evidence="3">
    <location>
        <begin position="844"/>
        <end position="877"/>
    </location>
</feature>
<feature type="transmembrane region" description="Helical" evidence="3">
    <location>
        <begin position="96"/>
        <end position="129"/>
    </location>
</feature>
<feature type="transmembrane region" description="Helical" evidence="3">
    <location>
        <begin position="136"/>
        <end position="158"/>
    </location>
</feature>
<dbReference type="InterPro" id="IPR031805">
    <property type="entry name" value="Piezo_TM25-28"/>
</dbReference>
<dbReference type="Pfam" id="PF15917">
    <property type="entry name" value="Piezo_TM25-28"/>
    <property type="match status" value="1"/>
</dbReference>
<keyword evidence="3" id="KW-1133">Transmembrane helix</keyword>
<feature type="region of interest" description="Disordered" evidence="2">
    <location>
        <begin position="1094"/>
        <end position="1117"/>
    </location>
</feature>
<feature type="domain" description="Piezo TM25-28" evidence="4">
    <location>
        <begin position="821"/>
        <end position="1053"/>
    </location>
</feature>
<dbReference type="InterPro" id="IPR027272">
    <property type="entry name" value="Piezo"/>
</dbReference>
<evidence type="ECO:0000313" key="7">
    <source>
        <dbReference type="WBParaSite" id="PSU_v2.g2550.t1"/>
    </source>
</evidence>
<keyword evidence="3" id="KW-0812">Transmembrane</keyword>
<dbReference type="GO" id="GO:0016020">
    <property type="term" value="C:membrane"/>
    <property type="evidence" value="ECO:0007669"/>
    <property type="project" value="InterPro"/>
</dbReference>
<feature type="transmembrane region" description="Helical" evidence="3">
    <location>
        <begin position="318"/>
        <end position="336"/>
    </location>
</feature>
<feature type="transmembrane region" description="Helical" evidence="3">
    <location>
        <begin position="525"/>
        <end position="546"/>
    </location>
</feature>
<evidence type="ECO:0000256" key="1">
    <source>
        <dbReference type="SAM" id="Coils"/>
    </source>
</evidence>
<organism evidence="6 7">
    <name type="scientific">Panagrolaimus superbus</name>
    <dbReference type="NCBI Taxonomy" id="310955"/>
    <lineage>
        <taxon>Eukaryota</taxon>
        <taxon>Metazoa</taxon>
        <taxon>Ecdysozoa</taxon>
        <taxon>Nematoda</taxon>
        <taxon>Chromadorea</taxon>
        <taxon>Rhabditida</taxon>
        <taxon>Tylenchina</taxon>
        <taxon>Panagrolaimomorpha</taxon>
        <taxon>Panagrolaimoidea</taxon>
        <taxon>Panagrolaimidae</taxon>
        <taxon>Panagrolaimus</taxon>
    </lineage>
</organism>
<evidence type="ECO:0000256" key="3">
    <source>
        <dbReference type="SAM" id="Phobius"/>
    </source>
</evidence>
<dbReference type="Pfam" id="PF24871">
    <property type="entry name" value="Piezo_TM1-24"/>
    <property type="match status" value="1"/>
</dbReference>
<name>A0A914YNX1_9BILA</name>
<feature type="transmembrane region" description="Helical" evidence="3">
    <location>
        <begin position="491"/>
        <end position="519"/>
    </location>
</feature>
<feature type="coiled-coil region" evidence="1">
    <location>
        <begin position="1005"/>
        <end position="1036"/>
    </location>
</feature>
<keyword evidence="1" id="KW-0175">Coiled coil</keyword>
<evidence type="ECO:0000259" key="4">
    <source>
        <dbReference type="Pfam" id="PF15917"/>
    </source>
</evidence>
<feature type="compositionally biased region" description="Polar residues" evidence="2">
    <location>
        <begin position="1094"/>
        <end position="1110"/>
    </location>
</feature>
<dbReference type="WBParaSite" id="PSU_v2.g2550.t1">
    <property type="protein sequence ID" value="PSU_v2.g2550.t1"/>
    <property type="gene ID" value="PSU_v2.g2550"/>
</dbReference>
<evidence type="ECO:0000259" key="5">
    <source>
        <dbReference type="Pfam" id="PF24871"/>
    </source>
</evidence>